<dbReference type="AlphaFoldDB" id="A0A845L926"/>
<comment type="caution">
    <text evidence="1">The sequence shown here is derived from an EMBL/GenBank/DDBJ whole genome shotgun (WGS) entry which is preliminary data.</text>
</comment>
<dbReference type="RefSeq" id="WP_161259651.1">
    <property type="nucleotide sequence ID" value="NZ_WXEY01000026.1"/>
</dbReference>
<name>A0A845L926_9FIRM</name>
<gene>
    <name evidence="1" type="ORF">GTO91_15595</name>
</gene>
<accession>A0A845L926</accession>
<reference evidence="1 2" key="1">
    <citation type="submission" date="2020-01" db="EMBL/GenBank/DDBJ databases">
        <title>Whole-genome sequence of Heliobacterium undosum DSM 13378.</title>
        <authorList>
            <person name="Kyndt J.A."/>
            <person name="Meyer T.E."/>
        </authorList>
    </citation>
    <scope>NUCLEOTIDE SEQUENCE [LARGE SCALE GENOMIC DNA]</scope>
    <source>
        <strain evidence="1 2">DSM 13378</strain>
    </source>
</reference>
<dbReference type="OrthoDB" id="1787213at2"/>
<evidence type="ECO:0008006" key="3">
    <source>
        <dbReference type="Google" id="ProtNLM"/>
    </source>
</evidence>
<dbReference type="Proteomes" id="UP000463470">
    <property type="component" value="Unassembled WGS sequence"/>
</dbReference>
<proteinExistence type="predicted"/>
<keyword evidence="2" id="KW-1185">Reference proteome</keyword>
<sequence length="74" mass="8408">MQRVIVTDHARRRLYNLRQDRISVVDIETAAHEIPGHIPTATRFRGFVARSGRVFDLVIKDIATGRLVITIIGK</sequence>
<evidence type="ECO:0000313" key="2">
    <source>
        <dbReference type="Proteomes" id="UP000463470"/>
    </source>
</evidence>
<protein>
    <recommendedName>
        <fullName evidence="3">DUF4258 domain-containing protein</fullName>
    </recommendedName>
</protein>
<dbReference type="EMBL" id="WXEY01000026">
    <property type="protein sequence ID" value="MZP31130.1"/>
    <property type="molecule type" value="Genomic_DNA"/>
</dbReference>
<evidence type="ECO:0000313" key="1">
    <source>
        <dbReference type="EMBL" id="MZP31130.1"/>
    </source>
</evidence>
<organism evidence="1 2">
    <name type="scientific">Heliomicrobium undosum</name>
    <dbReference type="NCBI Taxonomy" id="121734"/>
    <lineage>
        <taxon>Bacteria</taxon>
        <taxon>Bacillati</taxon>
        <taxon>Bacillota</taxon>
        <taxon>Clostridia</taxon>
        <taxon>Eubacteriales</taxon>
        <taxon>Heliobacteriaceae</taxon>
        <taxon>Heliomicrobium</taxon>
    </lineage>
</organism>